<organism evidence="10 11">
    <name type="scientific">Alistipes putredinis</name>
    <dbReference type="NCBI Taxonomy" id="28117"/>
    <lineage>
        <taxon>Bacteria</taxon>
        <taxon>Pseudomonadati</taxon>
        <taxon>Bacteroidota</taxon>
        <taxon>Bacteroidia</taxon>
        <taxon>Bacteroidales</taxon>
        <taxon>Rikenellaceae</taxon>
        <taxon>Alistipes</taxon>
    </lineage>
</organism>
<evidence type="ECO:0000256" key="2">
    <source>
        <dbReference type="ARBA" id="ARBA00007145"/>
    </source>
</evidence>
<dbReference type="Gene3D" id="3.60.110.10">
    <property type="entry name" value="Carbon-nitrogen hydrolase"/>
    <property type="match status" value="1"/>
</dbReference>
<dbReference type="GO" id="GO:0005737">
    <property type="term" value="C:cytoplasm"/>
    <property type="evidence" value="ECO:0007669"/>
    <property type="project" value="InterPro"/>
</dbReference>
<proteinExistence type="inferred from homology"/>
<dbReference type="PANTHER" id="PTHR23090:SF9">
    <property type="entry name" value="GLUTAMINE-DEPENDENT NAD(+) SYNTHETASE"/>
    <property type="match status" value="1"/>
</dbReference>
<accession>A0A1Q6F3T0</accession>
<keyword evidence="4 7" id="KW-0547">Nucleotide-binding</keyword>
<dbReference type="EC" id="6.3.5.1" evidence="7"/>
<evidence type="ECO:0000313" key="11">
    <source>
        <dbReference type="Proteomes" id="UP000187417"/>
    </source>
</evidence>
<dbReference type="InterPro" id="IPR014445">
    <property type="entry name" value="Gln-dep_NAD_synthase"/>
</dbReference>
<evidence type="ECO:0000256" key="6">
    <source>
        <dbReference type="ARBA" id="ARBA00023027"/>
    </source>
</evidence>
<dbReference type="NCBIfam" id="TIGR00552">
    <property type="entry name" value="nadE"/>
    <property type="match status" value="1"/>
</dbReference>
<dbReference type="EMBL" id="MNQH01000034">
    <property type="protein sequence ID" value="OKY93537.1"/>
    <property type="molecule type" value="Genomic_DNA"/>
</dbReference>
<gene>
    <name evidence="10" type="ORF">BHV66_08830</name>
</gene>
<dbReference type="GO" id="GO:0009435">
    <property type="term" value="P:NAD+ biosynthetic process"/>
    <property type="evidence" value="ECO:0007669"/>
    <property type="project" value="UniProtKB-UniRule"/>
</dbReference>
<comment type="similarity">
    <text evidence="8">Belongs to the NAD synthetase family.</text>
</comment>
<dbReference type="PIRSF" id="PIRSF006630">
    <property type="entry name" value="NADS_GAT"/>
    <property type="match status" value="1"/>
</dbReference>
<comment type="catalytic activity">
    <reaction evidence="7">
        <text>deamido-NAD(+) + L-glutamine + ATP + H2O = L-glutamate + AMP + diphosphate + NAD(+) + H(+)</text>
        <dbReference type="Rhea" id="RHEA:24384"/>
        <dbReference type="ChEBI" id="CHEBI:15377"/>
        <dbReference type="ChEBI" id="CHEBI:15378"/>
        <dbReference type="ChEBI" id="CHEBI:29985"/>
        <dbReference type="ChEBI" id="CHEBI:30616"/>
        <dbReference type="ChEBI" id="CHEBI:33019"/>
        <dbReference type="ChEBI" id="CHEBI:57540"/>
        <dbReference type="ChEBI" id="CHEBI:58359"/>
        <dbReference type="ChEBI" id="CHEBI:58437"/>
        <dbReference type="ChEBI" id="CHEBI:456215"/>
        <dbReference type="EC" id="6.3.5.1"/>
    </reaction>
</comment>
<dbReference type="Pfam" id="PF02540">
    <property type="entry name" value="NAD_synthase"/>
    <property type="match status" value="1"/>
</dbReference>
<dbReference type="GO" id="GO:0004359">
    <property type="term" value="F:glutaminase activity"/>
    <property type="evidence" value="ECO:0007669"/>
    <property type="project" value="InterPro"/>
</dbReference>
<dbReference type="GO" id="GO:0003952">
    <property type="term" value="F:NAD+ synthase (glutamine-hydrolyzing) activity"/>
    <property type="evidence" value="ECO:0007669"/>
    <property type="project" value="UniProtKB-UniRule"/>
</dbReference>
<dbReference type="InterPro" id="IPR014729">
    <property type="entry name" value="Rossmann-like_a/b/a_fold"/>
</dbReference>
<evidence type="ECO:0000256" key="4">
    <source>
        <dbReference type="ARBA" id="ARBA00022741"/>
    </source>
</evidence>
<dbReference type="Gene3D" id="3.40.50.620">
    <property type="entry name" value="HUPs"/>
    <property type="match status" value="1"/>
</dbReference>
<evidence type="ECO:0000256" key="3">
    <source>
        <dbReference type="ARBA" id="ARBA00022598"/>
    </source>
</evidence>
<keyword evidence="3 7" id="KW-0436">Ligase</keyword>
<dbReference type="InterPro" id="IPR022310">
    <property type="entry name" value="NAD/GMP_synthase"/>
</dbReference>
<dbReference type="FunFam" id="3.40.50.620:FF:000106">
    <property type="entry name" value="Glutamine-dependent NAD(+) synthetase"/>
    <property type="match status" value="1"/>
</dbReference>
<dbReference type="CDD" id="cd00553">
    <property type="entry name" value="NAD_synthase"/>
    <property type="match status" value="1"/>
</dbReference>
<dbReference type="GO" id="GO:0005524">
    <property type="term" value="F:ATP binding"/>
    <property type="evidence" value="ECO:0007669"/>
    <property type="project" value="UniProtKB-UniRule"/>
</dbReference>
<dbReference type="SUPFAM" id="SSF52402">
    <property type="entry name" value="Adenine nucleotide alpha hydrolases-like"/>
    <property type="match status" value="1"/>
</dbReference>
<dbReference type="NCBIfam" id="NF010588">
    <property type="entry name" value="PRK13981.1"/>
    <property type="match status" value="1"/>
</dbReference>
<dbReference type="PROSITE" id="PS50263">
    <property type="entry name" value="CN_HYDROLASE"/>
    <property type="match status" value="1"/>
</dbReference>
<comment type="pathway">
    <text evidence="1 7">Cofactor biosynthesis; NAD(+) biosynthesis; NAD(+) from deamido-NAD(+) (L-Gln route): step 1/1.</text>
</comment>
<evidence type="ECO:0000256" key="5">
    <source>
        <dbReference type="ARBA" id="ARBA00022840"/>
    </source>
</evidence>
<sequence length="527" mass="58282">MKIALAQLNYTVGDVAGNTNKIIESVRRAKAEGADLVVFAEQAISGAPSFDLLRKNPFLEQCEDALMRIAAECDTVDAIVGLPILTKEGTISAAALIQQGRVVRYVGKQNITVRRELGFLTPSKGCEYVTIRGCRCALVVGDDLFHTPDFDKSVETVINIHARRYRKGDLSRRYDVIRNIAYVKGKNVVMVNQVGGATELVYDGMSGVMDNRGKLVRLLKSFEEDFQVFDTENPACSVESVPVSVNDRTRFIYEAACCGLRDFFVKNGYKKACVGVSGGIDSAVVACLAVAALGAENVRGLMMPSQFSSEGSVEDAKQLAENLGIEFHVVPITEAYRSIVDTLIPVIGGTDFDATEENIQSRIRTLMLMALQNKNGYILLNCSNKSENALGICTLYGDTGGAFSVTGDLYKTEMYDLARYINRKFGAPIPENILTKEPSSELRPNQKDSDMLPSYEVVDAILYRLIEDGQSREEIINAGFDSDEVQKIYAMVMRNEKKRFQYPPVLRLSSSSFGHEYRMPLTHKYVK</sequence>
<dbReference type="CDD" id="cd07570">
    <property type="entry name" value="GAT_Gln-NAD-synth"/>
    <property type="match status" value="1"/>
</dbReference>
<evidence type="ECO:0000256" key="1">
    <source>
        <dbReference type="ARBA" id="ARBA00005188"/>
    </source>
</evidence>
<dbReference type="PANTHER" id="PTHR23090">
    <property type="entry name" value="NH 3 /GLUTAMINE-DEPENDENT NAD + SYNTHETASE"/>
    <property type="match status" value="1"/>
</dbReference>
<dbReference type="SUPFAM" id="SSF56317">
    <property type="entry name" value="Carbon-nitrogen hydrolase"/>
    <property type="match status" value="1"/>
</dbReference>
<dbReference type="Pfam" id="PF00795">
    <property type="entry name" value="CN_hydrolase"/>
    <property type="match status" value="1"/>
</dbReference>
<keyword evidence="6 7" id="KW-0520">NAD</keyword>
<comment type="similarity">
    <text evidence="2 7">In the C-terminal section; belongs to the NAD synthetase family.</text>
</comment>
<evidence type="ECO:0000256" key="7">
    <source>
        <dbReference type="PIRNR" id="PIRNR006630"/>
    </source>
</evidence>
<protein>
    <recommendedName>
        <fullName evidence="7">Glutamine-dependent NAD(+) synthetase</fullName>
        <ecNumber evidence="7">6.3.5.1</ecNumber>
    </recommendedName>
    <alternativeName>
        <fullName evidence="7">NAD(+) synthase [glutamine-hydrolyzing]</fullName>
    </alternativeName>
</protein>
<evidence type="ECO:0000259" key="9">
    <source>
        <dbReference type="PROSITE" id="PS50263"/>
    </source>
</evidence>
<dbReference type="InterPro" id="IPR003694">
    <property type="entry name" value="NAD_synthase"/>
</dbReference>
<reference evidence="10 11" key="1">
    <citation type="journal article" date="2016" name="Nat. Biotechnol.">
        <title>Measurement of bacterial replication rates in microbial communities.</title>
        <authorList>
            <person name="Brown C.T."/>
            <person name="Olm M.R."/>
            <person name="Thomas B.C."/>
            <person name="Banfield J.F."/>
        </authorList>
    </citation>
    <scope>NUCLEOTIDE SEQUENCE [LARGE SCALE GENOMIC DNA]</scope>
    <source>
        <strain evidence="10">CAG:67_53_122</strain>
    </source>
</reference>
<dbReference type="UniPathway" id="UPA00253">
    <property type="reaction ID" value="UER00334"/>
</dbReference>
<name>A0A1Q6F3T0_9BACT</name>
<evidence type="ECO:0000256" key="8">
    <source>
        <dbReference type="RuleBase" id="RU003811"/>
    </source>
</evidence>
<feature type="domain" description="CN hydrolase" evidence="9">
    <location>
        <begin position="1"/>
        <end position="235"/>
    </location>
</feature>
<dbReference type="InterPro" id="IPR036526">
    <property type="entry name" value="C-N_Hydrolase_sf"/>
</dbReference>
<keyword evidence="5 7" id="KW-0067">ATP-binding</keyword>
<comment type="caution">
    <text evidence="10">The sequence shown here is derived from an EMBL/GenBank/DDBJ whole genome shotgun (WGS) entry which is preliminary data.</text>
</comment>
<dbReference type="RefSeq" id="WP_278339468.1">
    <property type="nucleotide sequence ID" value="NZ_BAAFLA010000005.1"/>
</dbReference>
<evidence type="ECO:0000313" key="10">
    <source>
        <dbReference type="EMBL" id="OKY93537.1"/>
    </source>
</evidence>
<dbReference type="Proteomes" id="UP000187417">
    <property type="component" value="Unassembled WGS sequence"/>
</dbReference>
<dbReference type="AlphaFoldDB" id="A0A1Q6F3T0"/>
<dbReference type="STRING" id="28117.BHV66_08830"/>
<dbReference type="InterPro" id="IPR003010">
    <property type="entry name" value="C-N_Hydrolase"/>
</dbReference>